<feature type="region of interest" description="Disordered" evidence="3">
    <location>
        <begin position="647"/>
        <end position="675"/>
    </location>
</feature>
<dbReference type="RefSeq" id="XP_010228791.1">
    <property type="nucleotide sequence ID" value="XM_010230489.3"/>
</dbReference>
<dbReference type="GO" id="GO:0045944">
    <property type="term" value="P:positive regulation of transcription by RNA polymerase II"/>
    <property type="evidence" value="ECO:0000318"/>
    <property type="project" value="GO_Central"/>
</dbReference>
<feature type="compositionally biased region" description="Polar residues" evidence="3">
    <location>
        <begin position="455"/>
        <end position="464"/>
    </location>
</feature>
<protein>
    <recommendedName>
        <fullName evidence="4">N-acetyltransferase domain-containing protein</fullName>
    </recommendedName>
</protein>
<gene>
    <name evidence="6" type="primary">LOC100828050</name>
    <name evidence="5" type="ORF">BRADI_1g66400v3</name>
</gene>
<evidence type="ECO:0000256" key="3">
    <source>
        <dbReference type="SAM" id="MobiDB-lite"/>
    </source>
</evidence>
<evidence type="ECO:0000313" key="5">
    <source>
        <dbReference type="EMBL" id="PNT77658.1"/>
    </source>
</evidence>
<dbReference type="GeneID" id="100828050"/>
<dbReference type="EnsemblPlants" id="PNT77658">
    <property type="protein sequence ID" value="PNT77658"/>
    <property type="gene ID" value="BRADI_1g66400v3"/>
</dbReference>
<dbReference type="OrthoDB" id="786098at2759"/>
<evidence type="ECO:0000256" key="1">
    <source>
        <dbReference type="ARBA" id="ARBA00004123"/>
    </source>
</evidence>
<dbReference type="InterPro" id="IPR000182">
    <property type="entry name" value="GNAT_dom"/>
</dbReference>
<dbReference type="FunCoup" id="A0A2K2DTQ6">
    <property type="interactions" value="817"/>
</dbReference>
<dbReference type="GO" id="GO:0042393">
    <property type="term" value="F:histone binding"/>
    <property type="evidence" value="ECO:0000318"/>
    <property type="project" value="GO_Central"/>
</dbReference>
<organism evidence="5">
    <name type="scientific">Brachypodium distachyon</name>
    <name type="common">Purple false brome</name>
    <name type="synonym">Trachynia distachya</name>
    <dbReference type="NCBI Taxonomy" id="15368"/>
    <lineage>
        <taxon>Eukaryota</taxon>
        <taxon>Viridiplantae</taxon>
        <taxon>Streptophyta</taxon>
        <taxon>Embryophyta</taxon>
        <taxon>Tracheophyta</taxon>
        <taxon>Spermatophyta</taxon>
        <taxon>Magnoliopsida</taxon>
        <taxon>Liliopsida</taxon>
        <taxon>Poales</taxon>
        <taxon>Poaceae</taxon>
        <taxon>BOP clade</taxon>
        <taxon>Pooideae</taxon>
        <taxon>Stipodae</taxon>
        <taxon>Brachypodieae</taxon>
        <taxon>Brachypodium</taxon>
    </lineage>
</organism>
<reference evidence="6" key="3">
    <citation type="submission" date="2018-08" db="UniProtKB">
        <authorList>
            <consortium name="EnsemblPlants"/>
        </authorList>
    </citation>
    <scope>IDENTIFICATION</scope>
    <source>
        <strain evidence="6">cv. Bd21</strain>
    </source>
</reference>
<sequence length="972" mass="107030">MIERVADLLPFLYDVPITYRKQDAVLEGFVAEGGYVCACTSPCDYRRGGKALSALQFEKHAGAVSKNQNGHIFLRNGTSLYALFHALREVPAQRFAEDFRMAAGVQMTVPAATGAPLAAREPDRLQASDLTAEQAPCAAAQEAQTLDNLTEEEKASLSLLDLRAHSSVTESDPMDGIEGSSIHPSLSLRDVAEEIENAARCDHSMPDVGGVRDAPRDSGGLLTDTLVTVPVMEFKYQPVRMADTKYDQIMMESKYQPVRMAETKYRPETLLKDVRGLLSTGLLEGFSVTYKKNGVAMTGRIEGQRYSCGCLQCGYSTKMNACEFEQHAGQSSNNQNDHIFLDSGISLYKLIQALKYKKLHLLADLIEEQTGLPPNLIEYGKWKASFEVQNDDLEDAASDHCSTQSSQDSDAGVTSHIALATTSTVSMKESTSNGISNLNWSAFRRPRWQYKRGGTATSTQTLSRSPEKGISGLSTGTSMKINTEETPSENTAGPLHSEVIKPKFAGPAAVISASLECDPTNPAFSLSRPVSIVQEPPRGHSVGPKSKESRTSKVRDNSLHQLVFKEGGVPELTILTYKLKHGEVLKQGYKQGTCILCDCCSEEFTPSHFEEHAGMGKRRQPYRNIYTPEGLTLHELALKLQGGLNSNGNSSANFPGGDEPPNLSSGSSRESSTTYRPSIVPLKRTLQQIADKTESCRLCGDACTTIGTISEDMIVFCNQCERPCHVKCYNNGLQKQKGPLNVLAEYMQFHFFCCQKCQLLRASLHEVLNKREKIRQKRSYVFWQILNGMNPGINVQKYIHQVIEIFKVAFPKTAASDFGVIQDMVNAKDVGGEKDFRGMYCAVLTTSSKLVVSAAVLKVRTEEVAELVIVATCNQFRKKGYFTLLLRQIEAHLKAMNVRLLTALVDPEMESIWSKKLGFTILSGEEKETLLEAHPLVMFEDLTLMQKSLASKPDPVVARNHVTVGEPSAQFS</sequence>
<feature type="compositionally biased region" description="Basic and acidic residues" evidence="3">
    <location>
        <begin position="545"/>
        <end position="554"/>
    </location>
</feature>
<keyword evidence="2" id="KW-0539">Nucleus</keyword>
<dbReference type="Pfam" id="PF23209">
    <property type="entry name" value="IDM1_C"/>
    <property type="match status" value="1"/>
</dbReference>
<feature type="region of interest" description="Disordered" evidence="3">
    <location>
        <begin position="533"/>
        <end position="554"/>
    </location>
</feature>
<reference evidence="5 6" key="1">
    <citation type="journal article" date="2010" name="Nature">
        <title>Genome sequencing and analysis of the model grass Brachypodium distachyon.</title>
        <authorList>
            <consortium name="International Brachypodium Initiative"/>
        </authorList>
    </citation>
    <scope>NUCLEOTIDE SEQUENCE [LARGE SCALE GENOMIC DNA]</scope>
    <source>
        <strain evidence="5 6">Bd21</strain>
    </source>
</reference>
<dbReference type="Pfam" id="PF16135">
    <property type="entry name" value="TDBD"/>
    <property type="match status" value="3"/>
</dbReference>
<evidence type="ECO:0000259" key="4">
    <source>
        <dbReference type="PROSITE" id="PS51186"/>
    </source>
</evidence>
<dbReference type="GO" id="GO:0016747">
    <property type="term" value="F:acyltransferase activity, transferring groups other than amino-acyl groups"/>
    <property type="evidence" value="ECO:0007669"/>
    <property type="project" value="InterPro"/>
</dbReference>
<evidence type="ECO:0000313" key="6">
    <source>
        <dbReference type="EnsemblPlants" id="PNT77658"/>
    </source>
</evidence>
<dbReference type="EMBL" id="CM000880">
    <property type="protein sequence ID" value="PNT77658.1"/>
    <property type="molecule type" value="Genomic_DNA"/>
</dbReference>
<dbReference type="GO" id="GO:0000977">
    <property type="term" value="F:RNA polymerase II transcription regulatory region sequence-specific DNA binding"/>
    <property type="evidence" value="ECO:0000318"/>
    <property type="project" value="GO_Central"/>
</dbReference>
<dbReference type="Gramene" id="PNT77658">
    <property type="protein sequence ID" value="PNT77658"/>
    <property type="gene ID" value="BRADI_1g66400v3"/>
</dbReference>
<dbReference type="InterPro" id="IPR032308">
    <property type="entry name" value="TDBD"/>
</dbReference>
<dbReference type="Gene3D" id="3.40.630.30">
    <property type="match status" value="1"/>
</dbReference>
<evidence type="ECO:0000256" key="2">
    <source>
        <dbReference type="ARBA" id="ARBA00023242"/>
    </source>
</evidence>
<dbReference type="SUPFAM" id="SSF55729">
    <property type="entry name" value="Acyl-CoA N-acyltransferases (Nat)"/>
    <property type="match status" value="1"/>
</dbReference>
<feature type="region of interest" description="Disordered" evidence="3">
    <location>
        <begin position="452"/>
        <end position="494"/>
    </location>
</feature>
<dbReference type="InterPro" id="IPR016181">
    <property type="entry name" value="Acyl_CoA_acyltransferase"/>
</dbReference>
<comment type="subcellular location">
    <subcellularLocation>
        <location evidence="1">Nucleus</location>
    </subcellularLocation>
</comment>
<dbReference type="AlphaFoldDB" id="A0A2K2DTQ6"/>
<evidence type="ECO:0000313" key="7">
    <source>
        <dbReference type="Proteomes" id="UP000008810"/>
    </source>
</evidence>
<dbReference type="GO" id="GO:0005634">
    <property type="term" value="C:nucleus"/>
    <property type="evidence" value="ECO:0000318"/>
    <property type="project" value="GO_Central"/>
</dbReference>
<accession>A0A2K2DTQ6</accession>
<name>A0A2K2DTQ6_BRADI</name>
<dbReference type="PANTHER" id="PTHR47025:SF7">
    <property type="entry name" value="ACYL-COA N-ACYLTRANSFERASE WITH RING_FYVE_PHD-TYPE ZINC FINGER DOMAIN-CONTAINING PROTEIN"/>
    <property type="match status" value="1"/>
</dbReference>
<dbReference type="GO" id="GO:0003682">
    <property type="term" value="F:chromatin binding"/>
    <property type="evidence" value="ECO:0000318"/>
    <property type="project" value="GO_Central"/>
</dbReference>
<dbReference type="PANTHER" id="PTHR47025">
    <property type="entry name" value="AUTOIMMUNE REGULATOR"/>
    <property type="match status" value="1"/>
</dbReference>
<feature type="compositionally biased region" description="Polar residues" evidence="3">
    <location>
        <begin position="472"/>
        <end position="491"/>
    </location>
</feature>
<proteinExistence type="predicted"/>
<keyword evidence="7" id="KW-1185">Reference proteome</keyword>
<dbReference type="PROSITE" id="PS51186">
    <property type="entry name" value="GNAT"/>
    <property type="match status" value="1"/>
</dbReference>
<dbReference type="STRING" id="15368.A0A2K2DTQ6"/>
<dbReference type="InterPro" id="IPR056511">
    <property type="entry name" value="IDM1_C"/>
</dbReference>
<dbReference type="Proteomes" id="UP000008810">
    <property type="component" value="Chromosome 1"/>
</dbReference>
<dbReference type="KEGG" id="bdi:100828050"/>
<dbReference type="ExpressionAtlas" id="A0A2K2DTQ6">
    <property type="expression patterns" value="baseline and differential"/>
</dbReference>
<reference evidence="5" key="2">
    <citation type="submission" date="2017-06" db="EMBL/GenBank/DDBJ databases">
        <title>WGS assembly of Brachypodium distachyon.</title>
        <authorList>
            <consortium name="The International Brachypodium Initiative"/>
            <person name="Lucas S."/>
            <person name="Harmon-Smith M."/>
            <person name="Lail K."/>
            <person name="Tice H."/>
            <person name="Grimwood J."/>
            <person name="Bruce D."/>
            <person name="Barry K."/>
            <person name="Shu S."/>
            <person name="Lindquist E."/>
            <person name="Wang M."/>
            <person name="Pitluck S."/>
            <person name="Vogel J.P."/>
            <person name="Garvin D.F."/>
            <person name="Mockler T.C."/>
            <person name="Schmutz J."/>
            <person name="Rokhsar D."/>
            <person name="Bevan M.W."/>
        </authorList>
    </citation>
    <scope>NUCLEOTIDE SEQUENCE</scope>
    <source>
        <strain evidence="5">Bd21</strain>
    </source>
</reference>
<feature type="domain" description="N-acetyltransferase" evidence="4">
    <location>
        <begin position="784"/>
        <end position="943"/>
    </location>
</feature>